<reference evidence="2" key="1">
    <citation type="journal article" date="2009" name="J. Bacteriol.">
        <title>Complete genome sequence of Erythrobacter litoralis HTCC2594.</title>
        <authorList>
            <person name="Oh H.M."/>
            <person name="Giovannoni S.J."/>
            <person name="Ferriera S."/>
            <person name="Johnson J."/>
            <person name="Cho J.C."/>
        </authorList>
    </citation>
    <scope>NUCLEOTIDE SEQUENCE [LARGE SCALE GENOMIC DNA]</scope>
    <source>
        <strain evidence="2">HTCC2594</strain>
    </source>
</reference>
<dbReference type="KEGG" id="eli:ELI_13760"/>
<evidence type="ECO:0000313" key="2">
    <source>
        <dbReference type="Proteomes" id="UP000008808"/>
    </source>
</evidence>
<organism evidence="1 2">
    <name type="scientific">Erythrobacter litoralis (strain HTCC2594)</name>
    <dbReference type="NCBI Taxonomy" id="314225"/>
    <lineage>
        <taxon>Bacteria</taxon>
        <taxon>Pseudomonadati</taxon>
        <taxon>Pseudomonadota</taxon>
        <taxon>Alphaproteobacteria</taxon>
        <taxon>Sphingomonadales</taxon>
        <taxon>Erythrobacteraceae</taxon>
        <taxon>Erythrobacter/Porphyrobacter group</taxon>
        <taxon>Erythrobacter</taxon>
    </lineage>
</organism>
<accession>Q2N647</accession>
<dbReference type="EMBL" id="CP000157">
    <property type="protein sequence ID" value="ABC64844.1"/>
    <property type="molecule type" value="Genomic_DNA"/>
</dbReference>
<gene>
    <name evidence="1" type="ordered locus">ELI_13760</name>
</gene>
<proteinExistence type="predicted"/>
<protein>
    <submittedName>
        <fullName evidence="1">Uncharacterized protein</fullName>
    </submittedName>
</protein>
<dbReference type="STRING" id="314225.ELI_13760"/>
<evidence type="ECO:0000313" key="1">
    <source>
        <dbReference type="EMBL" id="ABC64844.1"/>
    </source>
</evidence>
<dbReference type="HOGENOM" id="CLU_3356110_0_0_5"/>
<name>Q2N647_ERYLH</name>
<sequence length="36" mass="4139">MKIPEQFCLVGIARHSQRRFDSSLLTCDGTMDRRLG</sequence>
<keyword evidence="2" id="KW-1185">Reference proteome</keyword>
<dbReference type="AlphaFoldDB" id="Q2N647"/>
<dbReference type="Proteomes" id="UP000008808">
    <property type="component" value="Chromosome"/>
</dbReference>